<feature type="transmembrane region" description="Helical" evidence="2">
    <location>
        <begin position="347"/>
        <end position="367"/>
    </location>
</feature>
<proteinExistence type="predicted"/>
<dbReference type="SMR" id="A0A7I8WGD8"/>
<feature type="region of interest" description="Disordered" evidence="1">
    <location>
        <begin position="405"/>
        <end position="480"/>
    </location>
</feature>
<dbReference type="Proteomes" id="UP000582659">
    <property type="component" value="Unassembled WGS sequence"/>
</dbReference>
<feature type="compositionally biased region" description="Basic and acidic residues" evidence="1">
    <location>
        <begin position="590"/>
        <end position="601"/>
    </location>
</feature>
<feature type="region of interest" description="Disordered" evidence="1">
    <location>
        <begin position="215"/>
        <end position="250"/>
    </location>
</feature>
<sequence>MSIRPCKDNIKKRMNHGEFLQFGENEDWDFPDFNPQYDEPEMDPALELIQKEYVKQLYSAKRPFTNKKSTKELLQILTAFVIAFIVFYGTVTLSYANVITDQRYIEQNLEKRETSSGPEDFICNVDTDFECVCNRSLGNLDDTFMQCNSLIAEEKLSAVEMVVKNVDLKATLHTNETYQDYFRRRVANLVSQHCEQHAHECAGAQLGLTQVTKDDEWRQGPTGAPAPSSDFSRTPSTDGVGASLGTSPPFNRLNDEDAEPFLTQANVLIMHVEYLPRRRTKLKFVVRKDPDLLPKMITADLIDTRRIVDILSNQVGPLSRVLGGIRIETLRLGELQRQALPADNTKLLIIVGCVLLIIFISYIVAVVKCIMDSRRKRAEAKKNESLAKKDHTNYGACADKLDAPNNINKGTRSSTSSKSSILNNNNGKCRRTSSGKEEKNGRLTARSSTKRSTGDDNSIGICDLQTSQPSSPPPSANTDTRSFQRMFACDMSQLPAESLDDGYSGEVFLEESISQEAIESPNVFYKQQQNNSHNNFYVGSTCNSHQSSHIFNIEGETNSINHNYPSFEAQQLVQRAVPIVVETMGSEPKLNYDENDNHIHDPPPPAPEMQIKNELAEVENEEQSPPPPEHETAEQNKGIEYSEIELPVPAFEVSKTPRGSLDNDKEQEKEERSHEPVKLSTSLLDAITHDGPYERPLSRRGSRDSPHEDGEEELYNERGATPPPIGDRGVPLKIPQLSIDFADDILSKPKRRYADWSSDSEDESNEPYQPLAEEDELELEETMRNNKEDGLNIDEVPERPLSRNCAPRELEDIDYYSSSSESEIEDVQEEDQENTDRPYERLSEVTTPNNIGTPQITLNHNVKYSTLYCYNIDPDLLAAAEKTAAATIALMSQHLQLSPDEDDLR</sequence>
<keyword evidence="2" id="KW-1133">Transmembrane helix</keyword>
<reference evidence="3" key="1">
    <citation type="submission" date="2020-09" db="EMBL/GenBank/DDBJ databases">
        <authorList>
            <person name="Kikuchi T."/>
        </authorList>
    </citation>
    <scope>NUCLEOTIDE SEQUENCE</scope>
    <source>
        <strain evidence="3">Ka4C1</strain>
    </source>
</reference>
<dbReference type="AlphaFoldDB" id="A0A7I8WGD8"/>
<dbReference type="Proteomes" id="UP000659654">
    <property type="component" value="Unassembled WGS sequence"/>
</dbReference>
<keyword evidence="4" id="KW-1185">Reference proteome</keyword>
<evidence type="ECO:0000256" key="2">
    <source>
        <dbReference type="SAM" id="Phobius"/>
    </source>
</evidence>
<accession>A0A7I8WGD8</accession>
<comment type="caution">
    <text evidence="3">The sequence shown here is derived from an EMBL/GenBank/DDBJ whole genome shotgun (WGS) entry which is preliminary data.</text>
</comment>
<keyword evidence="2" id="KW-0472">Membrane</keyword>
<feature type="region of interest" description="Disordered" evidence="1">
    <location>
        <begin position="751"/>
        <end position="840"/>
    </location>
</feature>
<feature type="compositionally biased region" description="Low complexity" evidence="1">
    <location>
        <begin position="413"/>
        <end position="426"/>
    </location>
</feature>
<evidence type="ECO:0000256" key="1">
    <source>
        <dbReference type="SAM" id="MobiDB-lite"/>
    </source>
</evidence>
<gene>
    <name evidence="3" type="ORF">BXYJ_LOCUS7645</name>
</gene>
<keyword evidence="2" id="KW-0812">Transmembrane</keyword>
<feature type="compositionally biased region" description="Basic and acidic residues" evidence="1">
    <location>
        <begin position="661"/>
        <end position="677"/>
    </location>
</feature>
<feature type="compositionally biased region" description="Basic and acidic residues" evidence="1">
    <location>
        <begin position="687"/>
        <end position="708"/>
    </location>
</feature>
<feature type="compositionally biased region" description="Acidic residues" evidence="1">
    <location>
        <begin position="822"/>
        <end position="833"/>
    </location>
</feature>
<dbReference type="EMBL" id="CAJFCV020000003">
    <property type="protein sequence ID" value="CAG9111154.1"/>
    <property type="molecule type" value="Genomic_DNA"/>
</dbReference>
<protein>
    <submittedName>
        <fullName evidence="3">(pine wood nematode) hypothetical protein</fullName>
    </submittedName>
</protein>
<feature type="region of interest" description="Disordered" evidence="1">
    <location>
        <begin position="588"/>
        <end position="732"/>
    </location>
</feature>
<feature type="compositionally biased region" description="Basic and acidic residues" evidence="1">
    <location>
        <begin position="781"/>
        <end position="810"/>
    </location>
</feature>
<evidence type="ECO:0000313" key="4">
    <source>
        <dbReference type="Proteomes" id="UP000659654"/>
    </source>
</evidence>
<name>A0A7I8WGD8_BURXY</name>
<dbReference type="EMBL" id="CAJFDI010000003">
    <property type="protein sequence ID" value="CAD5222770.1"/>
    <property type="molecule type" value="Genomic_DNA"/>
</dbReference>
<organism evidence="3 4">
    <name type="scientific">Bursaphelenchus xylophilus</name>
    <name type="common">Pinewood nematode worm</name>
    <name type="synonym">Aphelenchoides xylophilus</name>
    <dbReference type="NCBI Taxonomy" id="6326"/>
    <lineage>
        <taxon>Eukaryota</taxon>
        <taxon>Metazoa</taxon>
        <taxon>Ecdysozoa</taxon>
        <taxon>Nematoda</taxon>
        <taxon>Chromadorea</taxon>
        <taxon>Rhabditida</taxon>
        <taxon>Tylenchina</taxon>
        <taxon>Tylenchomorpha</taxon>
        <taxon>Aphelenchoidea</taxon>
        <taxon>Aphelenchoididae</taxon>
        <taxon>Bursaphelenchus</taxon>
    </lineage>
</organism>
<feature type="transmembrane region" description="Helical" evidence="2">
    <location>
        <begin position="73"/>
        <end position="96"/>
    </location>
</feature>
<dbReference type="OrthoDB" id="5831564at2759"/>
<evidence type="ECO:0000313" key="3">
    <source>
        <dbReference type="EMBL" id="CAD5222770.1"/>
    </source>
</evidence>